<accession>F5RKX0</accession>
<dbReference type="HOGENOM" id="CLU_1188243_0_0_9"/>
<keyword evidence="1" id="KW-0812">Transmembrane</keyword>
<reference evidence="2 3" key="1">
    <citation type="submission" date="2011-04" db="EMBL/GenBank/DDBJ databases">
        <authorList>
            <person name="Muzny D."/>
            <person name="Qin X."/>
            <person name="Deng J."/>
            <person name="Jiang H."/>
            <person name="Liu Y."/>
            <person name="Qu J."/>
            <person name="Song X.-Z."/>
            <person name="Zhang L."/>
            <person name="Thornton R."/>
            <person name="Coyle M."/>
            <person name="Francisco L."/>
            <person name="Jackson L."/>
            <person name="Javaid M."/>
            <person name="Korchina V."/>
            <person name="Kovar C."/>
            <person name="Mata R."/>
            <person name="Mathew T."/>
            <person name="Ngo R."/>
            <person name="Nguyen L."/>
            <person name="Nguyen N."/>
            <person name="Okwuonu G."/>
            <person name="Ongeri F."/>
            <person name="Pham C."/>
            <person name="Simmons D."/>
            <person name="Wilczek-Boney K."/>
            <person name="Hale W."/>
            <person name="Jakkamsetti A."/>
            <person name="Pham P."/>
            <person name="Ruth R."/>
            <person name="San Lucas F."/>
            <person name="Warren J."/>
            <person name="Zhang J."/>
            <person name="Zhao Z."/>
            <person name="Zhou C."/>
            <person name="Zhu D."/>
            <person name="Lee S."/>
            <person name="Bess C."/>
            <person name="Blankenburg K."/>
            <person name="Forbes L."/>
            <person name="Fu Q."/>
            <person name="Gubbala S."/>
            <person name="Hirani K."/>
            <person name="Jayaseelan J.C."/>
            <person name="Lara F."/>
            <person name="Munidasa M."/>
            <person name="Palculict T."/>
            <person name="Patil S."/>
            <person name="Pu L.-L."/>
            <person name="Saada N."/>
            <person name="Tang L."/>
            <person name="Weissenberger G."/>
            <person name="Zhu Y."/>
            <person name="Hemphill L."/>
            <person name="Shang Y."/>
            <person name="Youmans B."/>
            <person name="Ayvaz T."/>
            <person name="Ross M."/>
            <person name="Santibanez J."/>
            <person name="Aqrawi P."/>
            <person name="Gross S."/>
            <person name="Joshi V."/>
            <person name="Fowler G."/>
            <person name="Nazareth L."/>
            <person name="Reid J."/>
            <person name="Worley K."/>
            <person name="Petrosino J."/>
            <person name="Highlander S."/>
            <person name="Gibbs R."/>
        </authorList>
    </citation>
    <scope>NUCLEOTIDE SEQUENCE [LARGE SCALE GENOMIC DNA]</scope>
    <source>
        <strain evidence="2 3">DSM 2778</strain>
    </source>
</reference>
<dbReference type="EMBL" id="AFHQ01000027">
    <property type="protein sequence ID" value="EGK60795.1"/>
    <property type="molecule type" value="Genomic_DNA"/>
</dbReference>
<feature type="transmembrane region" description="Helical" evidence="1">
    <location>
        <begin position="156"/>
        <end position="177"/>
    </location>
</feature>
<feature type="transmembrane region" description="Helical" evidence="1">
    <location>
        <begin position="183"/>
        <end position="210"/>
    </location>
</feature>
<keyword evidence="1" id="KW-0472">Membrane</keyword>
<evidence type="ECO:0000313" key="2">
    <source>
        <dbReference type="EMBL" id="EGK60795.1"/>
    </source>
</evidence>
<comment type="caution">
    <text evidence="2">The sequence shown here is derived from an EMBL/GenBank/DDBJ whole genome shotgun (WGS) entry which is preliminary data.</text>
</comment>
<feature type="transmembrane region" description="Helical" evidence="1">
    <location>
        <begin position="20"/>
        <end position="48"/>
    </location>
</feature>
<dbReference type="RefSeq" id="WP_006305789.1">
    <property type="nucleotide sequence ID" value="NZ_GL892076.1"/>
</dbReference>
<gene>
    <name evidence="2" type="ORF">HMPREF9081_0905</name>
</gene>
<dbReference type="AlphaFoldDB" id="F5RKX0"/>
<dbReference type="Proteomes" id="UP000004067">
    <property type="component" value="Unassembled WGS sequence"/>
</dbReference>
<name>F5RKX0_9FIRM</name>
<evidence type="ECO:0000313" key="3">
    <source>
        <dbReference type="Proteomes" id="UP000004067"/>
    </source>
</evidence>
<organism evidence="2 3">
    <name type="scientific">Centipeda periodontii DSM 2778</name>
    <dbReference type="NCBI Taxonomy" id="888060"/>
    <lineage>
        <taxon>Bacteria</taxon>
        <taxon>Bacillati</taxon>
        <taxon>Bacillota</taxon>
        <taxon>Negativicutes</taxon>
        <taxon>Selenomonadales</taxon>
        <taxon>Selenomonadaceae</taxon>
        <taxon>Centipeda</taxon>
    </lineage>
</organism>
<dbReference type="STRING" id="888060.HMPREF9081_0905"/>
<proteinExistence type="predicted"/>
<keyword evidence="1" id="KW-1133">Transmembrane helix</keyword>
<evidence type="ECO:0000256" key="1">
    <source>
        <dbReference type="SAM" id="Phobius"/>
    </source>
</evidence>
<keyword evidence="3" id="KW-1185">Reference proteome</keyword>
<protein>
    <submittedName>
        <fullName evidence="2">Uncharacterized protein</fullName>
    </submittedName>
</protein>
<dbReference type="eggNOG" id="ENOG5034B44">
    <property type="taxonomic scope" value="Bacteria"/>
</dbReference>
<sequence length="233" mass="26553">MTLMERLRRRKNGMQRKPKVYAASLGLWILLQVISVILRICVGLIKVIMSVPMPDLSPQAIWQFLRKIHFVSFFGTLKSSLGSMIDLRGWGYELGRLSSVSEVYRNLNGRLCELIRRKWAALKKLWAEIRSPGEISRRIKTFLHQHTRNIRLVRRGIVSTILGVFLVKVLTVVYFIVLGPITLLSFLGLNCMIVLLAVINFIATQVAGLLAHIIDRRIAQASLGTLFRFRKSG</sequence>